<dbReference type="InterPro" id="IPR050808">
    <property type="entry name" value="Phage_Integrase"/>
</dbReference>
<dbReference type="InterPro" id="IPR002104">
    <property type="entry name" value="Integrase_catalytic"/>
</dbReference>
<dbReference type="AlphaFoldDB" id="A0A2W5Q3A9"/>
<keyword evidence="2" id="KW-0229">DNA integration</keyword>
<protein>
    <submittedName>
        <fullName evidence="6">Integrase</fullName>
    </submittedName>
</protein>
<dbReference type="Proteomes" id="UP000249185">
    <property type="component" value="Unassembled WGS sequence"/>
</dbReference>
<dbReference type="CDD" id="cd00801">
    <property type="entry name" value="INT_P4_C"/>
    <property type="match status" value="1"/>
</dbReference>
<dbReference type="PANTHER" id="PTHR30629">
    <property type="entry name" value="PROPHAGE INTEGRASE"/>
    <property type="match status" value="1"/>
</dbReference>
<dbReference type="PANTHER" id="PTHR30629:SF2">
    <property type="entry name" value="PROPHAGE INTEGRASE INTS-RELATED"/>
    <property type="match status" value="1"/>
</dbReference>
<accession>A0A2W5Q3A9</accession>
<dbReference type="InterPro" id="IPR025166">
    <property type="entry name" value="Integrase_DNA_bind_dom"/>
</dbReference>
<evidence type="ECO:0000256" key="1">
    <source>
        <dbReference type="ARBA" id="ARBA00008857"/>
    </source>
</evidence>
<dbReference type="GO" id="GO:0006310">
    <property type="term" value="P:DNA recombination"/>
    <property type="evidence" value="ECO:0007669"/>
    <property type="project" value="UniProtKB-KW"/>
</dbReference>
<evidence type="ECO:0000259" key="5">
    <source>
        <dbReference type="PROSITE" id="PS51898"/>
    </source>
</evidence>
<dbReference type="InterPro" id="IPR011010">
    <property type="entry name" value="DNA_brk_join_enz"/>
</dbReference>
<dbReference type="Pfam" id="PF22022">
    <property type="entry name" value="Phage_int_M"/>
    <property type="match status" value="1"/>
</dbReference>
<dbReference type="InterPro" id="IPR010998">
    <property type="entry name" value="Integrase_recombinase_N"/>
</dbReference>
<gene>
    <name evidence="6" type="ORF">DI556_21965</name>
</gene>
<name>A0A2W5Q3A9_RHOSU</name>
<dbReference type="Pfam" id="PF13356">
    <property type="entry name" value="Arm-DNA-bind_3"/>
    <property type="match status" value="1"/>
</dbReference>
<dbReference type="InterPro" id="IPR013762">
    <property type="entry name" value="Integrase-like_cat_sf"/>
</dbReference>
<evidence type="ECO:0000256" key="4">
    <source>
        <dbReference type="ARBA" id="ARBA00023172"/>
    </source>
</evidence>
<dbReference type="InterPro" id="IPR053876">
    <property type="entry name" value="Phage_int_M"/>
</dbReference>
<comment type="caution">
    <text evidence="6">The sequence shown here is derived from an EMBL/GenBank/DDBJ whole genome shotgun (WGS) entry which is preliminary data.</text>
</comment>
<evidence type="ECO:0000256" key="2">
    <source>
        <dbReference type="ARBA" id="ARBA00022908"/>
    </source>
</evidence>
<evidence type="ECO:0000256" key="3">
    <source>
        <dbReference type="ARBA" id="ARBA00023125"/>
    </source>
</evidence>
<keyword evidence="3" id="KW-0238">DNA-binding</keyword>
<dbReference type="Gene3D" id="1.10.150.130">
    <property type="match status" value="1"/>
</dbReference>
<dbReference type="GO" id="GO:0003677">
    <property type="term" value="F:DNA binding"/>
    <property type="evidence" value="ECO:0007669"/>
    <property type="project" value="UniProtKB-KW"/>
</dbReference>
<evidence type="ECO:0000313" key="6">
    <source>
        <dbReference type="EMBL" id="PZQ45820.1"/>
    </source>
</evidence>
<dbReference type="EMBL" id="QFPW01000038">
    <property type="protein sequence ID" value="PZQ45820.1"/>
    <property type="molecule type" value="Genomic_DNA"/>
</dbReference>
<feature type="domain" description="Tyr recombinase" evidence="5">
    <location>
        <begin position="219"/>
        <end position="414"/>
    </location>
</feature>
<keyword evidence="4" id="KW-0233">DNA recombination</keyword>
<dbReference type="GO" id="GO:0015074">
    <property type="term" value="P:DNA integration"/>
    <property type="evidence" value="ECO:0007669"/>
    <property type="project" value="UniProtKB-KW"/>
</dbReference>
<organism evidence="6 7">
    <name type="scientific">Rhodovulum sulfidophilum</name>
    <name type="common">Rhodobacter sulfidophilus</name>
    <dbReference type="NCBI Taxonomy" id="35806"/>
    <lineage>
        <taxon>Bacteria</taxon>
        <taxon>Pseudomonadati</taxon>
        <taxon>Pseudomonadota</taxon>
        <taxon>Alphaproteobacteria</taxon>
        <taxon>Rhodobacterales</taxon>
        <taxon>Paracoccaceae</taxon>
        <taxon>Rhodovulum</taxon>
    </lineage>
</organism>
<dbReference type="PROSITE" id="PS51257">
    <property type="entry name" value="PROKAR_LIPOPROTEIN"/>
    <property type="match status" value="1"/>
</dbReference>
<proteinExistence type="inferred from homology"/>
<dbReference type="PROSITE" id="PS51898">
    <property type="entry name" value="TYR_RECOMBINASE"/>
    <property type="match status" value="1"/>
</dbReference>
<reference evidence="6 7" key="1">
    <citation type="submission" date="2017-08" db="EMBL/GenBank/DDBJ databases">
        <title>Infants hospitalized years apart are colonized by the same room-sourced microbial strains.</title>
        <authorList>
            <person name="Brooks B."/>
            <person name="Olm M.R."/>
            <person name="Firek B.A."/>
            <person name="Baker R."/>
            <person name="Thomas B.C."/>
            <person name="Morowitz M.J."/>
            <person name="Banfield J.F."/>
        </authorList>
    </citation>
    <scope>NUCLEOTIDE SEQUENCE [LARGE SCALE GENOMIC DNA]</scope>
    <source>
        <strain evidence="6">S2_005_002_R2_34</strain>
    </source>
</reference>
<dbReference type="Gene3D" id="3.30.160.390">
    <property type="entry name" value="Integrase, DNA-binding domain"/>
    <property type="match status" value="1"/>
</dbReference>
<comment type="similarity">
    <text evidence="1">Belongs to the 'phage' integrase family.</text>
</comment>
<dbReference type="Pfam" id="PF00589">
    <property type="entry name" value="Phage_integrase"/>
    <property type="match status" value="1"/>
</dbReference>
<dbReference type="Gene3D" id="1.10.443.10">
    <property type="entry name" value="Intergrase catalytic core"/>
    <property type="match status" value="1"/>
</dbReference>
<dbReference type="SUPFAM" id="SSF56349">
    <property type="entry name" value="DNA breaking-rejoining enzymes"/>
    <property type="match status" value="1"/>
</dbReference>
<sequence>MPKRADLLTDKKVRTLTTTGGYSVGGCVGLNLQVTDTGARSWILRYRSPLTGKRREHGLGPYPEVSLAAARTRGAELVSAIRAGADPVEDRRAARAEIKERAVRATTLSEVIDKFIAADKLASLSQEKNRRQWKASMDLYILPALGARPVSEITLHEVHDTLCTLWKTKPETGSRIRARLESVFAFAIVSGLRQSANPAIWKGGLEALLPRPSDVRDVGNQPNLDSPDAPRWFAALKAAGGEAARALELVTLTACRSGEIRKLVWGEVDLAKRAIAIPAAKMKMKRDHRVPLTDAAVAVLEAAKQRCEDRGLATEAEDLVFPAPRGGTMSDMTLSATMKRMHEKQVETDGKGWIDPVSKRPAVPHGLRATFRTWAQDHTEFPREMAEAALAHVVRGTEGTYARGDQFKKRGDMMQAWAAFLIDPEGSQPGV</sequence>
<dbReference type="InterPro" id="IPR038488">
    <property type="entry name" value="Integrase_DNA-bd_sf"/>
</dbReference>
<evidence type="ECO:0000313" key="7">
    <source>
        <dbReference type="Proteomes" id="UP000249185"/>
    </source>
</evidence>